<dbReference type="InterPro" id="IPR028082">
    <property type="entry name" value="Peripla_BP_I"/>
</dbReference>
<dbReference type="SUPFAM" id="SSF53822">
    <property type="entry name" value="Periplasmic binding protein-like I"/>
    <property type="match status" value="1"/>
</dbReference>
<reference evidence="6 7" key="1">
    <citation type="journal article" date="2019" name="Anaerobe">
        <title>Detection of Robinsoniella peoriensis in multiple bone samples of a trauma patient.</title>
        <authorList>
            <person name="Schrottner P."/>
            <person name="Hartwich K."/>
            <person name="Bunk B."/>
            <person name="Schober I."/>
            <person name="Helbig S."/>
            <person name="Rudolph W.W."/>
            <person name="Gunzer F."/>
        </authorList>
    </citation>
    <scope>NUCLEOTIDE SEQUENCE [LARGE SCALE GENOMIC DNA]</scope>
    <source>
        <strain evidence="6 7">DSM 106044</strain>
    </source>
</reference>
<comment type="caution">
    <text evidence="6">The sequence shown here is derived from an EMBL/GenBank/DDBJ whole genome shotgun (WGS) entry which is preliminary data.</text>
</comment>
<dbReference type="EMBL" id="QGQD01000017">
    <property type="protein sequence ID" value="TLD02357.1"/>
    <property type="molecule type" value="Genomic_DNA"/>
</dbReference>
<evidence type="ECO:0000313" key="7">
    <source>
        <dbReference type="Proteomes" id="UP000306509"/>
    </source>
</evidence>
<feature type="region of interest" description="Disordered" evidence="4">
    <location>
        <begin position="294"/>
        <end position="313"/>
    </location>
</feature>
<evidence type="ECO:0000259" key="5">
    <source>
        <dbReference type="Pfam" id="PF13377"/>
    </source>
</evidence>
<dbReference type="CDD" id="cd06267">
    <property type="entry name" value="PBP1_LacI_sugar_binding-like"/>
    <property type="match status" value="1"/>
</dbReference>
<keyword evidence="1" id="KW-0805">Transcription regulation</keyword>
<evidence type="ECO:0000256" key="4">
    <source>
        <dbReference type="SAM" id="MobiDB-lite"/>
    </source>
</evidence>
<evidence type="ECO:0000256" key="3">
    <source>
        <dbReference type="ARBA" id="ARBA00023163"/>
    </source>
</evidence>
<dbReference type="Pfam" id="PF13377">
    <property type="entry name" value="Peripla_BP_3"/>
    <property type="match status" value="1"/>
</dbReference>
<dbReference type="GO" id="GO:0000976">
    <property type="term" value="F:transcription cis-regulatory region binding"/>
    <property type="evidence" value="ECO:0007669"/>
    <property type="project" value="TreeGrafter"/>
</dbReference>
<dbReference type="Proteomes" id="UP000306509">
    <property type="component" value="Unassembled WGS sequence"/>
</dbReference>
<dbReference type="Gene3D" id="3.40.50.2300">
    <property type="match status" value="2"/>
</dbReference>
<sequence>MEAVIKKYHYSPNTLAQGLILRQTKTLGVIVPDITNPYFSTLFSEIERSAHQSNYSVILCNTSFSAASYADGEREKEDKYFQMILDKKVDGVIIAGGQIDLCEISEDYRDALRRLASSIPVIVIGRSLPGIPCTFINKENDKGLSIAIRYLASLGHRRIGFVGGERGVHITESRLNVYHETVRTLGLDDDPSLISTSNYYMSDGYNAARQLLDKAPTVTAILAMNDNVSIGALRAAADCGITIPNDMALISCDQFYDGNFLTPRLTSLNRHNERLGRYVISLLLSLIQNTAPPKEPDFSPELVIRESSGKRIK</sequence>
<evidence type="ECO:0000256" key="1">
    <source>
        <dbReference type="ARBA" id="ARBA00023015"/>
    </source>
</evidence>
<evidence type="ECO:0000313" key="6">
    <source>
        <dbReference type="EMBL" id="TLD02357.1"/>
    </source>
</evidence>
<gene>
    <name evidence="6" type="primary">rbsR_2</name>
    <name evidence="6" type="ORF">DSM106044_00739</name>
</gene>
<accession>A0A4U8QBG8</accession>
<evidence type="ECO:0000256" key="2">
    <source>
        <dbReference type="ARBA" id="ARBA00023125"/>
    </source>
</evidence>
<protein>
    <submittedName>
        <fullName evidence="6">Ribose operon repressor</fullName>
    </submittedName>
</protein>
<keyword evidence="3" id="KW-0804">Transcription</keyword>
<dbReference type="AlphaFoldDB" id="A0A4U8QBG8"/>
<feature type="domain" description="Transcriptional regulator LacI/GalR-like sensor" evidence="5">
    <location>
        <begin position="149"/>
        <end position="308"/>
    </location>
</feature>
<proteinExistence type="predicted"/>
<dbReference type="GO" id="GO:0003700">
    <property type="term" value="F:DNA-binding transcription factor activity"/>
    <property type="evidence" value="ECO:0007669"/>
    <property type="project" value="TreeGrafter"/>
</dbReference>
<dbReference type="InterPro" id="IPR046335">
    <property type="entry name" value="LacI/GalR-like_sensor"/>
</dbReference>
<feature type="compositionally biased region" description="Basic and acidic residues" evidence="4">
    <location>
        <begin position="303"/>
        <end position="313"/>
    </location>
</feature>
<dbReference type="PANTHER" id="PTHR30146">
    <property type="entry name" value="LACI-RELATED TRANSCRIPTIONAL REPRESSOR"/>
    <property type="match status" value="1"/>
</dbReference>
<dbReference type="RefSeq" id="WP_138001805.1">
    <property type="nucleotide sequence ID" value="NZ_QGQD01000017.1"/>
</dbReference>
<keyword evidence="2" id="KW-0238">DNA-binding</keyword>
<name>A0A4U8QBG8_9FIRM</name>
<dbReference type="STRING" id="180332.GCA_000797495_00208"/>
<dbReference type="PANTHER" id="PTHR30146:SF150">
    <property type="entry name" value="ARABINOSE METABOLISM TRANSCRIPTIONAL REPRESSOR"/>
    <property type="match status" value="1"/>
</dbReference>
<keyword evidence="7" id="KW-1185">Reference proteome</keyword>
<organism evidence="6 7">
    <name type="scientific">Robinsoniella peoriensis</name>
    <dbReference type="NCBI Taxonomy" id="180332"/>
    <lineage>
        <taxon>Bacteria</taxon>
        <taxon>Bacillati</taxon>
        <taxon>Bacillota</taxon>
        <taxon>Clostridia</taxon>
        <taxon>Lachnospirales</taxon>
        <taxon>Lachnospiraceae</taxon>
        <taxon>Robinsoniella</taxon>
    </lineage>
</organism>